<evidence type="ECO:0000313" key="2">
    <source>
        <dbReference type="EMBL" id="BES94828.1"/>
    </source>
</evidence>
<feature type="transmembrane region" description="Helical" evidence="1">
    <location>
        <begin position="44"/>
        <end position="67"/>
    </location>
</feature>
<evidence type="ECO:0000313" key="3">
    <source>
        <dbReference type="Proteomes" id="UP001307889"/>
    </source>
</evidence>
<feature type="transmembrane region" description="Helical" evidence="1">
    <location>
        <begin position="73"/>
        <end position="95"/>
    </location>
</feature>
<protein>
    <submittedName>
        <fullName evidence="2">Uncharacterized protein</fullName>
    </submittedName>
</protein>
<reference evidence="2 3" key="1">
    <citation type="submission" date="2023-09" db="EMBL/GenBank/DDBJ databases">
        <title>Nesidiocoris tenuis whole genome shotgun sequence.</title>
        <authorList>
            <person name="Shibata T."/>
            <person name="Shimoda M."/>
            <person name="Kobayashi T."/>
            <person name="Uehara T."/>
        </authorList>
    </citation>
    <scope>NUCLEOTIDE SEQUENCE [LARGE SCALE GENOMIC DNA]</scope>
    <source>
        <strain evidence="2 3">Japan</strain>
    </source>
</reference>
<gene>
    <name evidence="2" type="ORF">NTJ_07637</name>
</gene>
<sequence>MSFDSRIEPNTDSGDVAGELSANVGSGFVGAFVHMGSHRSFVDIIHFVPHLLIFFMTMFIGALVGVISFSTLLYSMLASTACLIILQKILAAIAYSQESTKAVPGVPKMSKWTN</sequence>
<name>A0ABN7ARI5_9HEMI</name>
<keyword evidence="1" id="KW-1133">Transmembrane helix</keyword>
<keyword evidence="1" id="KW-0472">Membrane</keyword>
<proteinExistence type="predicted"/>
<dbReference type="EMBL" id="AP028913">
    <property type="protein sequence ID" value="BES94828.1"/>
    <property type="molecule type" value="Genomic_DNA"/>
</dbReference>
<organism evidence="2 3">
    <name type="scientific">Nesidiocoris tenuis</name>
    <dbReference type="NCBI Taxonomy" id="355587"/>
    <lineage>
        <taxon>Eukaryota</taxon>
        <taxon>Metazoa</taxon>
        <taxon>Ecdysozoa</taxon>
        <taxon>Arthropoda</taxon>
        <taxon>Hexapoda</taxon>
        <taxon>Insecta</taxon>
        <taxon>Pterygota</taxon>
        <taxon>Neoptera</taxon>
        <taxon>Paraneoptera</taxon>
        <taxon>Hemiptera</taxon>
        <taxon>Heteroptera</taxon>
        <taxon>Panheteroptera</taxon>
        <taxon>Cimicomorpha</taxon>
        <taxon>Miridae</taxon>
        <taxon>Dicyphina</taxon>
        <taxon>Nesidiocoris</taxon>
    </lineage>
</organism>
<keyword evidence="1" id="KW-0812">Transmembrane</keyword>
<accession>A0ABN7ARI5</accession>
<evidence type="ECO:0000256" key="1">
    <source>
        <dbReference type="SAM" id="Phobius"/>
    </source>
</evidence>
<dbReference type="Proteomes" id="UP001307889">
    <property type="component" value="Chromosome 5"/>
</dbReference>
<keyword evidence="3" id="KW-1185">Reference proteome</keyword>